<proteinExistence type="predicted"/>
<accession>A0A1V6CDV0</accession>
<dbReference type="AlphaFoldDB" id="A0A1V6CDV0"/>
<organism evidence="1">
    <name type="scientific">candidate division TA06 bacterium ADurb.Bin131</name>
    <dbReference type="NCBI Taxonomy" id="1852827"/>
    <lineage>
        <taxon>Bacteria</taxon>
        <taxon>Bacteria division TA06</taxon>
    </lineage>
</organism>
<gene>
    <name evidence="1" type="ORF">BWX89_00190</name>
</gene>
<dbReference type="EMBL" id="MWDQ01000024">
    <property type="protein sequence ID" value="OQB75067.1"/>
    <property type="molecule type" value="Genomic_DNA"/>
</dbReference>
<evidence type="ECO:0000313" key="1">
    <source>
        <dbReference type="EMBL" id="OQB75067.1"/>
    </source>
</evidence>
<reference evidence="1" key="1">
    <citation type="submission" date="2017-02" db="EMBL/GenBank/DDBJ databases">
        <title>Delving into the versatile metabolic prowess of the omnipresent phylum Bacteroidetes.</title>
        <authorList>
            <person name="Nobu M.K."/>
            <person name="Mei R."/>
            <person name="Narihiro T."/>
            <person name="Kuroda K."/>
            <person name="Liu W.-T."/>
        </authorList>
    </citation>
    <scope>NUCLEOTIDE SEQUENCE</scope>
    <source>
        <strain evidence="1">ADurb.Bin131</strain>
    </source>
</reference>
<protein>
    <submittedName>
        <fullName evidence="1">Uncharacterized protein</fullName>
    </submittedName>
</protein>
<dbReference type="Proteomes" id="UP000485562">
    <property type="component" value="Unassembled WGS sequence"/>
</dbReference>
<sequence>MGCSCCGGSSKEKDKKEYVCAVNPEKCPTKIVGTDDPVPECCGKPMKAK</sequence>
<comment type="caution">
    <text evidence="1">The sequence shown here is derived from an EMBL/GenBank/DDBJ whole genome shotgun (WGS) entry which is preliminary data.</text>
</comment>
<name>A0A1V6CDV0_UNCT6</name>